<dbReference type="RefSeq" id="WP_169639675.1">
    <property type="nucleotide sequence ID" value="NZ_CP048788.1"/>
</dbReference>
<keyword evidence="2" id="KW-1185">Reference proteome</keyword>
<proteinExistence type="predicted"/>
<sequence>MLDNTHNLDLTAQDIALIEAALHTQKKILTVQSQAGGRGARKKLTDLKHLMRRLNRLTAPQDPKPTGVLQSAWSFFTSDTTCSQSR</sequence>
<protein>
    <submittedName>
        <fullName evidence="1">Uncharacterized protein</fullName>
    </submittedName>
</protein>
<dbReference type="Proteomes" id="UP000503308">
    <property type="component" value="Chromosome"/>
</dbReference>
<dbReference type="EMBL" id="CP048788">
    <property type="protein sequence ID" value="QJF50460.1"/>
    <property type="molecule type" value="Genomic_DNA"/>
</dbReference>
<organism evidence="1 2">
    <name type="scientific">Roseobacter ponti</name>
    <dbReference type="NCBI Taxonomy" id="1891787"/>
    <lineage>
        <taxon>Bacteria</taxon>
        <taxon>Pseudomonadati</taxon>
        <taxon>Pseudomonadota</taxon>
        <taxon>Alphaproteobacteria</taxon>
        <taxon>Rhodobacterales</taxon>
        <taxon>Roseobacteraceae</taxon>
        <taxon>Roseobacter</taxon>
    </lineage>
</organism>
<name>A0A858SQ05_9RHOB</name>
<accession>A0A858SQ05</accession>
<dbReference type="KEGG" id="rpon:G3256_04450"/>
<evidence type="ECO:0000313" key="1">
    <source>
        <dbReference type="EMBL" id="QJF50460.1"/>
    </source>
</evidence>
<dbReference type="AlphaFoldDB" id="A0A858SQ05"/>
<reference evidence="1 2" key="1">
    <citation type="submission" date="2020-02" db="EMBL/GenBank/DDBJ databases">
        <title>Genome sequence of Roseobacter ponti.</title>
        <authorList>
            <person name="Hollensteiner J."/>
            <person name="Schneider D."/>
            <person name="Poehlein A."/>
            <person name="Daniel R."/>
        </authorList>
    </citation>
    <scope>NUCLEOTIDE SEQUENCE [LARGE SCALE GENOMIC DNA]</scope>
    <source>
        <strain evidence="1 2">DSM 106830</strain>
    </source>
</reference>
<gene>
    <name evidence="1" type="ORF">G3256_04450</name>
</gene>
<evidence type="ECO:0000313" key="2">
    <source>
        <dbReference type="Proteomes" id="UP000503308"/>
    </source>
</evidence>